<dbReference type="Gene3D" id="3.30.1240.10">
    <property type="match status" value="1"/>
</dbReference>
<dbReference type="Gene3D" id="3.40.50.1000">
    <property type="entry name" value="HAD superfamily/HAD-like"/>
    <property type="match status" value="1"/>
</dbReference>
<dbReference type="GO" id="GO:0005829">
    <property type="term" value="C:cytosol"/>
    <property type="evidence" value="ECO:0007669"/>
    <property type="project" value="TreeGrafter"/>
</dbReference>
<sequence length="281" mass="29428">MIRRPGLRLLIGLDIDGTVAPDGTNAVPAVTRQAVADVVGAGHTVVLATGRSLVGVLPVAALLGLEGSWVVSSNGAVLSRLDRTWPSGYRVESATTLDVEPVLHLARRLCPDVRVGVEQIGWGYNTSTAFDVDELNGRQLVMGDDELTLEPVPRIILSAPNAATLLLEPIRRLGVSVNPAGSSWLDVTPPGTSKAEALERVRKQAGIDSPNTVFVGDGINDREAMAWAEQSWSMGHAPLVVQEAATYVTGPLAQHGAAMVLRGLLAGSITESDVALAGARS</sequence>
<organism evidence="1 2">
    <name type="scientific">Antribacter soli</name>
    <dbReference type="NCBI Taxonomy" id="2910976"/>
    <lineage>
        <taxon>Bacteria</taxon>
        <taxon>Bacillati</taxon>
        <taxon>Actinomycetota</taxon>
        <taxon>Actinomycetes</taxon>
        <taxon>Micrococcales</taxon>
        <taxon>Promicromonosporaceae</taxon>
        <taxon>Antribacter</taxon>
    </lineage>
</organism>
<dbReference type="InterPro" id="IPR023214">
    <property type="entry name" value="HAD_sf"/>
</dbReference>
<gene>
    <name evidence="1" type="ORF">L1785_13860</name>
</gene>
<protein>
    <submittedName>
        <fullName evidence="1">Cof-type HAD-IIB family hydrolase</fullName>
    </submittedName>
</protein>
<dbReference type="SUPFAM" id="SSF56784">
    <property type="entry name" value="HAD-like"/>
    <property type="match status" value="1"/>
</dbReference>
<evidence type="ECO:0000313" key="2">
    <source>
        <dbReference type="Proteomes" id="UP001165405"/>
    </source>
</evidence>
<dbReference type="AlphaFoldDB" id="A0AA41QH96"/>
<dbReference type="GO" id="GO:0000287">
    <property type="term" value="F:magnesium ion binding"/>
    <property type="evidence" value="ECO:0007669"/>
    <property type="project" value="TreeGrafter"/>
</dbReference>
<keyword evidence="2" id="KW-1185">Reference proteome</keyword>
<dbReference type="RefSeq" id="WP_236089864.1">
    <property type="nucleotide sequence ID" value="NZ_JAKGSG010000037.1"/>
</dbReference>
<name>A0AA41QH96_9MICO</name>
<dbReference type="Pfam" id="PF08282">
    <property type="entry name" value="Hydrolase_3"/>
    <property type="match status" value="2"/>
</dbReference>
<dbReference type="PROSITE" id="PS01229">
    <property type="entry name" value="COF_2"/>
    <property type="match status" value="1"/>
</dbReference>
<proteinExistence type="predicted"/>
<evidence type="ECO:0000313" key="1">
    <source>
        <dbReference type="EMBL" id="MCF4122064.1"/>
    </source>
</evidence>
<dbReference type="EMBL" id="JAKGSG010000037">
    <property type="protein sequence ID" value="MCF4122064.1"/>
    <property type="molecule type" value="Genomic_DNA"/>
</dbReference>
<reference evidence="1" key="1">
    <citation type="submission" date="2022-01" db="EMBL/GenBank/DDBJ databases">
        <title>Antribacter sp. nov., isolated from Guizhou of China.</title>
        <authorList>
            <person name="Chengliang C."/>
            <person name="Ya Z."/>
        </authorList>
    </citation>
    <scope>NUCLEOTIDE SEQUENCE</scope>
    <source>
        <strain evidence="1">KLBMP 9083</strain>
    </source>
</reference>
<keyword evidence="1" id="KW-0378">Hydrolase</keyword>
<dbReference type="PANTHER" id="PTHR10000:SF8">
    <property type="entry name" value="HAD SUPERFAMILY HYDROLASE-LIKE, TYPE 3"/>
    <property type="match status" value="1"/>
</dbReference>
<dbReference type="PANTHER" id="PTHR10000">
    <property type="entry name" value="PHOSPHOSERINE PHOSPHATASE"/>
    <property type="match status" value="1"/>
</dbReference>
<dbReference type="Proteomes" id="UP001165405">
    <property type="component" value="Unassembled WGS sequence"/>
</dbReference>
<comment type="caution">
    <text evidence="1">The sequence shown here is derived from an EMBL/GenBank/DDBJ whole genome shotgun (WGS) entry which is preliminary data.</text>
</comment>
<accession>A0AA41QH96</accession>
<dbReference type="InterPro" id="IPR036412">
    <property type="entry name" value="HAD-like_sf"/>
</dbReference>
<dbReference type="GO" id="GO:0016791">
    <property type="term" value="F:phosphatase activity"/>
    <property type="evidence" value="ECO:0007669"/>
    <property type="project" value="UniProtKB-ARBA"/>
</dbReference>